<dbReference type="AlphaFoldDB" id="A0AAD1SS18"/>
<dbReference type="Proteomes" id="UP001295444">
    <property type="component" value="Chromosome 07"/>
</dbReference>
<organism evidence="2 3">
    <name type="scientific">Pelobates cultripes</name>
    <name type="common">Western spadefoot toad</name>
    <dbReference type="NCBI Taxonomy" id="61616"/>
    <lineage>
        <taxon>Eukaryota</taxon>
        <taxon>Metazoa</taxon>
        <taxon>Chordata</taxon>
        <taxon>Craniata</taxon>
        <taxon>Vertebrata</taxon>
        <taxon>Euteleostomi</taxon>
        <taxon>Amphibia</taxon>
        <taxon>Batrachia</taxon>
        <taxon>Anura</taxon>
        <taxon>Pelobatoidea</taxon>
        <taxon>Pelobatidae</taxon>
        <taxon>Pelobates</taxon>
    </lineage>
</organism>
<proteinExistence type="predicted"/>
<dbReference type="EMBL" id="OW240918">
    <property type="protein sequence ID" value="CAH2307152.1"/>
    <property type="molecule type" value="Genomic_DNA"/>
</dbReference>
<feature type="region of interest" description="Disordered" evidence="1">
    <location>
        <begin position="55"/>
        <end position="76"/>
    </location>
</feature>
<name>A0AAD1SS18_PELCU</name>
<keyword evidence="3" id="KW-1185">Reference proteome</keyword>
<reference evidence="2" key="1">
    <citation type="submission" date="2022-03" db="EMBL/GenBank/DDBJ databases">
        <authorList>
            <person name="Alioto T."/>
            <person name="Alioto T."/>
            <person name="Gomez Garrido J."/>
        </authorList>
    </citation>
    <scope>NUCLEOTIDE SEQUENCE</scope>
</reference>
<protein>
    <submittedName>
        <fullName evidence="2">Uncharacterized protein</fullName>
    </submittedName>
</protein>
<evidence type="ECO:0000313" key="2">
    <source>
        <dbReference type="EMBL" id="CAH2307152.1"/>
    </source>
</evidence>
<gene>
    <name evidence="2" type="ORF">PECUL_23A058760</name>
</gene>
<feature type="region of interest" description="Disordered" evidence="1">
    <location>
        <begin position="15"/>
        <end position="36"/>
    </location>
</feature>
<accession>A0AAD1SS18</accession>
<evidence type="ECO:0000313" key="3">
    <source>
        <dbReference type="Proteomes" id="UP001295444"/>
    </source>
</evidence>
<feature type="region of interest" description="Disordered" evidence="1">
    <location>
        <begin position="89"/>
        <end position="109"/>
    </location>
</feature>
<feature type="compositionally biased region" description="Basic residues" evidence="1">
    <location>
        <begin position="89"/>
        <end position="98"/>
    </location>
</feature>
<evidence type="ECO:0000256" key="1">
    <source>
        <dbReference type="SAM" id="MobiDB-lite"/>
    </source>
</evidence>
<sequence>MVLAGEELRVGAPSPHLVGLTRSAGGGDRSEAAPWRKRSGRRVLVLTHEYPCDRVEHTGPTFSAGGDGSSQAATWERRSGRQVFVLARKHPGGRKKHTGPSEMNSAASGEWRRQMLWSAS</sequence>